<reference evidence="2 3" key="1">
    <citation type="submission" date="2022-06" db="EMBL/GenBank/DDBJ databases">
        <title>Genomic Encyclopedia of Archaeal and Bacterial Type Strains, Phase II (KMG-II): from individual species to whole genera.</title>
        <authorList>
            <person name="Goeker M."/>
        </authorList>
    </citation>
    <scope>NUCLEOTIDE SEQUENCE [LARGE SCALE GENOMIC DNA]</scope>
    <source>
        <strain evidence="2 3">DSM 44255</strain>
    </source>
</reference>
<feature type="transmembrane region" description="Helical" evidence="1">
    <location>
        <begin position="18"/>
        <end position="40"/>
    </location>
</feature>
<name>A0ABT1IGL9_9PSEU</name>
<sequence>MSAQPDPLAQITLTPRRFAAVLAAVALITGLVLAIVPVSVAHPANNSSVSCGNTFGGVESPALNEALGKPERAELVQYIDMCDRAIGNRGDYAVFLFFGGMIAGLALGVVRRTKPASPGSTHPTDPAQP</sequence>
<dbReference type="EMBL" id="JAMTCO010000010">
    <property type="protein sequence ID" value="MCP2271769.1"/>
    <property type="molecule type" value="Genomic_DNA"/>
</dbReference>
<accession>A0ABT1IGL9</accession>
<keyword evidence="1" id="KW-1133">Transmembrane helix</keyword>
<gene>
    <name evidence="2" type="ORF">LV75_004283</name>
</gene>
<dbReference type="Proteomes" id="UP001205185">
    <property type="component" value="Unassembled WGS sequence"/>
</dbReference>
<feature type="transmembrane region" description="Helical" evidence="1">
    <location>
        <begin position="92"/>
        <end position="110"/>
    </location>
</feature>
<dbReference type="RefSeq" id="WP_253888733.1">
    <property type="nucleotide sequence ID" value="NZ_BAAAVB010000003.1"/>
</dbReference>
<evidence type="ECO:0000313" key="2">
    <source>
        <dbReference type="EMBL" id="MCP2271769.1"/>
    </source>
</evidence>
<organism evidence="2 3">
    <name type="scientific">Actinokineospora diospyrosa</name>
    <dbReference type="NCBI Taxonomy" id="103728"/>
    <lineage>
        <taxon>Bacteria</taxon>
        <taxon>Bacillati</taxon>
        <taxon>Actinomycetota</taxon>
        <taxon>Actinomycetes</taxon>
        <taxon>Pseudonocardiales</taxon>
        <taxon>Pseudonocardiaceae</taxon>
        <taxon>Actinokineospora</taxon>
    </lineage>
</organism>
<proteinExistence type="predicted"/>
<protein>
    <recommendedName>
        <fullName evidence="4">Cobalt/nickel transport protein</fullName>
    </recommendedName>
</protein>
<evidence type="ECO:0008006" key="4">
    <source>
        <dbReference type="Google" id="ProtNLM"/>
    </source>
</evidence>
<evidence type="ECO:0000313" key="3">
    <source>
        <dbReference type="Proteomes" id="UP001205185"/>
    </source>
</evidence>
<keyword evidence="1" id="KW-0812">Transmembrane</keyword>
<keyword evidence="1" id="KW-0472">Membrane</keyword>
<evidence type="ECO:0000256" key="1">
    <source>
        <dbReference type="SAM" id="Phobius"/>
    </source>
</evidence>
<keyword evidence="3" id="KW-1185">Reference proteome</keyword>
<comment type="caution">
    <text evidence="2">The sequence shown here is derived from an EMBL/GenBank/DDBJ whole genome shotgun (WGS) entry which is preliminary data.</text>
</comment>